<dbReference type="InterPro" id="IPR022655">
    <property type="entry name" value="DUF1553"/>
</dbReference>
<feature type="signal peptide" evidence="2">
    <location>
        <begin position="1"/>
        <end position="22"/>
    </location>
</feature>
<feature type="domain" description="DUF1549" evidence="3">
    <location>
        <begin position="32"/>
        <end position="214"/>
    </location>
</feature>
<feature type="domain" description="DUF1553" evidence="4">
    <location>
        <begin position="626"/>
        <end position="733"/>
    </location>
</feature>
<evidence type="ECO:0000256" key="2">
    <source>
        <dbReference type="SAM" id="SignalP"/>
    </source>
</evidence>
<dbReference type="Pfam" id="PF07587">
    <property type="entry name" value="PSD1"/>
    <property type="match status" value="2"/>
</dbReference>
<accession>A0ABW0KQ89</accession>
<keyword evidence="2" id="KW-0732">Signal</keyword>
<feature type="coiled-coil region" evidence="1">
    <location>
        <begin position="493"/>
        <end position="539"/>
    </location>
</feature>
<sequence>MKLNPLCAILASLAASALMAQAAPDLQATAAKIDELVNAKLAKEKIQPNKPASDEVFVRRVYLDVVGRIPTLHETIEFLKSSDADKRAKLIEKLLASDGYVQNFYNYWADILRMKSQMVGGGQSLPAFYGYSRWLKDSLRDNKPYDQMVREVVTADGKSYENGAIGFYIRDYNMPLDNMAVTTQIFLGTSMVCAQCHNHPFDKWTQMDYYQMASHTYGMTSTNGLTNPLLAQAIYGGGAAKNKANRYGGAVSKFPLPAGIERKDVGRAMTEILRPLRYNAVLDQTDKKPLTLPHDYQYTDAKPKQKVAPVIPASFSKDGKIVKDGVKPVDSYASWMTSRDNPRFTTVIANRLWKKLMGQGIIEPVDEITDSTVPSNPALMTFLEDTMKAANYDMKAVIRAILNSQAYQREAYTKDVELGEIYNFPGPLLRRMSAEQIWDSMVALYKPNADQPSIATKVEAEVALRRIEWLDRALNSLSPQQLQECTIKVAQKQKELAAEVRAAQESMEAATKSKDEAAIRKARDLIKNQRKHIDEAVDAVVYDAGFKRFAELAREGKLDEFTKDEDFAKEVAAVLKLKKDGEDLGMDEALAILSKQRRAKLNEQAKARYAADAQRFDVDDKNEKTSLVAWENFRDTYMLRAADLRSPAPNGHFLREFGQSDRELVENANDDASVGQALMLLNGKVFSNLMNRYTVIARAMDKAKAEGPESVIDTVYLSLLSRKATPEEKALLKPIADNADSTDRGDVLWTVLNTRQFFFIQ</sequence>
<evidence type="ECO:0000256" key="1">
    <source>
        <dbReference type="SAM" id="Coils"/>
    </source>
</evidence>
<dbReference type="InterPro" id="IPR011444">
    <property type="entry name" value="DUF1549"/>
</dbReference>
<evidence type="ECO:0000259" key="4">
    <source>
        <dbReference type="Pfam" id="PF07587"/>
    </source>
</evidence>
<dbReference type="Pfam" id="PF07583">
    <property type="entry name" value="PSCyt2"/>
    <property type="match status" value="1"/>
</dbReference>
<keyword evidence="6" id="KW-1185">Reference proteome</keyword>
<gene>
    <name evidence="5" type="ORF">ACFQDI_08535</name>
</gene>
<organism evidence="5 6">
    <name type="scientific">Prosthecobacter fluviatilis</name>
    <dbReference type="NCBI Taxonomy" id="445931"/>
    <lineage>
        <taxon>Bacteria</taxon>
        <taxon>Pseudomonadati</taxon>
        <taxon>Verrucomicrobiota</taxon>
        <taxon>Verrucomicrobiia</taxon>
        <taxon>Verrucomicrobiales</taxon>
        <taxon>Verrucomicrobiaceae</taxon>
        <taxon>Prosthecobacter</taxon>
    </lineage>
</organism>
<reference evidence="6" key="1">
    <citation type="journal article" date="2019" name="Int. J. Syst. Evol. Microbiol.">
        <title>The Global Catalogue of Microorganisms (GCM) 10K type strain sequencing project: providing services to taxonomists for standard genome sequencing and annotation.</title>
        <authorList>
            <consortium name="The Broad Institute Genomics Platform"/>
            <consortium name="The Broad Institute Genome Sequencing Center for Infectious Disease"/>
            <person name="Wu L."/>
            <person name="Ma J."/>
        </authorList>
    </citation>
    <scope>NUCLEOTIDE SEQUENCE [LARGE SCALE GENOMIC DNA]</scope>
    <source>
        <strain evidence="6">CGMCC 4.1469</strain>
    </source>
</reference>
<dbReference type="PANTHER" id="PTHR35889">
    <property type="entry name" value="CYCLOINULO-OLIGOSACCHARIDE FRUCTANOTRANSFERASE-RELATED"/>
    <property type="match status" value="1"/>
</dbReference>
<keyword evidence="1" id="KW-0175">Coiled coil</keyword>
<evidence type="ECO:0000313" key="6">
    <source>
        <dbReference type="Proteomes" id="UP001596052"/>
    </source>
</evidence>
<evidence type="ECO:0000259" key="3">
    <source>
        <dbReference type="Pfam" id="PF07583"/>
    </source>
</evidence>
<name>A0ABW0KQ89_9BACT</name>
<feature type="domain" description="DUF1553" evidence="4">
    <location>
        <begin position="332"/>
        <end position="455"/>
    </location>
</feature>
<feature type="chain" id="PRO_5045849872" evidence="2">
    <location>
        <begin position="23"/>
        <end position="761"/>
    </location>
</feature>
<protein>
    <submittedName>
        <fullName evidence="5">DUF1549 domain-containing protein</fullName>
    </submittedName>
</protein>
<dbReference type="EMBL" id="JBHSMQ010000002">
    <property type="protein sequence ID" value="MFC5454896.1"/>
    <property type="molecule type" value="Genomic_DNA"/>
</dbReference>
<comment type="caution">
    <text evidence="5">The sequence shown here is derived from an EMBL/GenBank/DDBJ whole genome shotgun (WGS) entry which is preliminary data.</text>
</comment>
<evidence type="ECO:0000313" key="5">
    <source>
        <dbReference type="EMBL" id="MFC5454896.1"/>
    </source>
</evidence>
<dbReference type="Proteomes" id="UP001596052">
    <property type="component" value="Unassembled WGS sequence"/>
</dbReference>
<proteinExistence type="predicted"/>
<dbReference type="PANTHER" id="PTHR35889:SF3">
    <property type="entry name" value="F-BOX DOMAIN-CONTAINING PROTEIN"/>
    <property type="match status" value="1"/>
</dbReference>
<dbReference type="RefSeq" id="WP_377165444.1">
    <property type="nucleotide sequence ID" value="NZ_JBHSMQ010000002.1"/>
</dbReference>